<dbReference type="KEGG" id="mph:MLP_42350"/>
<dbReference type="OrthoDB" id="3254016at2"/>
<dbReference type="PANTHER" id="PTHR43057">
    <property type="entry name" value="ARSENITE EFFLUX TRANSPORTER"/>
    <property type="match status" value="1"/>
</dbReference>
<evidence type="ECO:0000256" key="7">
    <source>
        <dbReference type="ARBA" id="ARBA00023136"/>
    </source>
</evidence>
<comment type="similarity">
    <text evidence="2">Belongs to the arsenical resistance-3 (ACR3) (TC 2.A.59) family.</text>
</comment>
<dbReference type="Proteomes" id="UP000007947">
    <property type="component" value="Chromosome"/>
</dbReference>
<evidence type="ECO:0000256" key="4">
    <source>
        <dbReference type="ARBA" id="ARBA00022475"/>
    </source>
</evidence>
<keyword evidence="6 8" id="KW-1133">Transmembrane helix</keyword>
<feature type="transmembrane region" description="Helical" evidence="8">
    <location>
        <begin position="290"/>
        <end position="312"/>
    </location>
</feature>
<evidence type="ECO:0000313" key="9">
    <source>
        <dbReference type="EMBL" id="BAK37249.1"/>
    </source>
</evidence>
<feature type="transmembrane region" description="Helical" evidence="8">
    <location>
        <begin position="195"/>
        <end position="216"/>
    </location>
</feature>
<dbReference type="InterPro" id="IPR004706">
    <property type="entry name" value="Arsenical-R_Acr3"/>
</dbReference>
<dbReference type="Pfam" id="PF01758">
    <property type="entry name" value="SBF"/>
    <property type="match status" value="1"/>
</dbReference>
<dbReference type="EMBL" id="AP012204">
    <property type="protein sequence ID" value="BAK37249.1"/>
    <property type="molecule type" value="Genomic_DNA"/>
</dbReference>
<dbReference type="PANTHER" id="PTHR43057:SF1">
    <property type="entry name" value="ARSENICAL-RESISTANCE PROTEIN 3"/>
    <property type="match status" value="1"/>
</dbReference>
<feature type="transmembrane region" description="Helical" evidence="8">
    <location>
        <begin position="263"/>
        <end position="284"/>
    </location>
</feature>
<evidence type="ECO:0000256" key="8">
    <source>
        <dbReference type="SAM" id="Phobius"/>
    </source>
</evidence>
<keyword evidence="4" id="KW-1003">Cell membrane</keyword>
<feature type="transmembrane region" description="Helical" evidence="8">
    <location>
        <begin position="126"/>
        <end position="145"/>
    </location>
</feature>
<feature type="transmembrane region" description="Helical" evidence="8">
    <location>
        <begin position="228"/>
        <end position="251"/>
    </location>
</feature>
<feature type="transmembrane region" description="Helical" evidence="8">
    <location>
        <begin position="96"/>
        <end position="114"/>
    </location>
</feature>
<dbReference type="AlphaFoldDB" id="F5XS36"/>
<feature type="transmembrane region" description="Helical" evidence="8">
    <location>
        <begin position="70"/>
        <end position="90"/>
    </location>
</feature>
<keyword evidence="10" id="KW-1185">Reference proteome</keyword>
<comment type="subcellular location">
    <subcellularLocation>
        <location evidence="1">Cell membrane</location>
        <topology evidence="1">Multi-pass membrane protein</topology>
    </subcellularLocation>
</comment>
<dbReference type="HOGENOM" id="CLU_022869_1_1_11"/>
<dbReference type="STRING" id="1032480.MLP_42350"/>
<gene>
    <name evidence="9" type="ordered locus">MLP_42350</name>
</gene>
<sequence>MLTTPLRPVITTIVFLAAILVGSLLGALAPVAAERVGDITDPLILLLVGTLFFTLRLDGLPALRRAPRTVLLAVGMNFLAIPLLALALTTLLPNDALRLGVLIYCLAPCTDWFLGFTRLAGGNTTTGAALIPVQMVLQLVLYPLWLDLFAGEQVEATVASAGPTLLTWFLIPAAAGLGLRLVLRLAVPRRGCQRIVAVVDRAVPMVIAALIDAIFAGNVGTILVNPTAFAWVLVVVFLFFAATYVLGEAVARLLRLRYPEHALLTMTTSARNAPLMLAVTTIALPDQPVVHAAIILGMLIEFPHLTAITHLLRHQQPKRTAESVAEPAVAS</sequence>
<dbReference type="InterPro" id="IPR038770">
    <property type="entry name" value="Na+/solute_symporter_sf"/>
</dbReference>
<dbReference type="GO" id="GO:0015105">
    <property type="term" value="F:arsenite transmembrane transporter activity"/>
    <property type="evidence" value="ECO:0007669"/>
    <property type="project" value="TreeGrafter"/>
</dbReference>
<dbReference type="GO" id="GO:0015104">
    <property type="term" value="F:antimonite transmembrane transporter activity"/>
    <property type="evidence" value="ECO:0007669"/>
    <property type="project" value="TreeGrafter"/>
</dbReference>
<keyword evidence="7 8" id="KW-0472">Membrane</keyword>
<keyword evidence="3" id="KW-0813">Transport</keyword>
<accession>F5XS36</accession>
<keyword evidence="5 8" id="KW-0812">Transmembrane</keyword>
<evidence type="ECO:0000256" key="2">
    <source>
        <dbReference type="ARBA" id="ARBA00010110"/>
    </source>
</evidence>
<evidence type="ECO:0000256" key="1">
    <source>
        <dbReference type="ARBA" id="ARBA00004651"/>
    </source>
</evidence>
<dbReference type="GO" id="GO:0005886">
    <property type="term" value="C:plasma membrane"/>
    <property type="evidence" value="ECO:0007669"/>
    <property type="project" value="UniProtKB-SubCell"/>
</dbReference>
<proteinExistence type="inferred from homology"/>
<dbReference type="Gene3D" id="1.20.1530.20">
    <property type="match status" value="1"/>
</dbReference>
<evidence type="ECO:0000256" key="3">
    <source>
        <dbReference type="ARBA" id="ARBA00022448"/>
    </source>
</evidence>
<protein>
    <submittedName>
        <fullName evidence="9">Putative transporter</fullName>
    </submittedName>
</protein>
<evidence type="ECO:0000256" key="6">
    <source>
        <dbReference type="ARBA" id="ARBA00022989"/>
    </source>
</evidence>
<dbReference type="RefSeq" id="WP_013865085.1">
    <property type="nucleotide sequence ID" value="NC_015635.1"/>
</dbReference>
<feature type="transmembrane region" description="Helical" evidence="8">
    <location>
        <begin position="165"/>
        <end position="183"/>
    </location>
</feature>
<dbReference type="eggNOG" id="COG0385">
    <property type="taxonomic scope" value="Bacteria"/>
</dbReference>
<dbReference type="GO" id="GO:0015297">
    <property type="term" value="F:antiporter activity"/>
    <property type="evidence" value="ECO:0007669"/>
    <property type="project" value="InterPro"/>
</dbReference>
<evidence type="ECO:0000256" key="5">
    <source>
        <dbReference type="ARBA" id="ARBA00022692"/>
    </source>
</evidence>
<name>F5XS36_MICPN</name>
<organism evidence="9 10">
    <name type="scientific">Microlunatus phosphovorus (strain ATCC 700054 / DSM 10555 / JCM 9379 / NBRC 101784 / NCIMB 13414 / VKM Ac-1990 / NM-1)</name>
    <dbReference type="NCBI Taxonomy" id="1032480"/>
    <lineage>
        <taxon>Bacteria</taxon>
        <taxon>Bacillati</taxon>
        <taxon>Actinomycetota</taxon>
        <taxon>Actinomycetes</taxon>
        <taxon>Propionibacteriales</taxon>
        <taxon>Propionibacteriaceae</taxon>
        <taxon>Microlunatus</taxon>
    </lineage>
</organism>
<dbReference type="InterPro" id="IPR002657">
    <property type="entry name" value="BilAc:Na_symport/Acr3"/>
</dbReference>
<reference evidence="9 10" key="1">
    <citation type="submission" date="2011-05" db="EMBL/GenBank/DDBJ databases">
        <title>Whole genome sequence of Microlunatus phosphovorus NM-1.</title>
        <authorList>
            <person name="Hosoyama A."/>
            <person name="Sasaki K."/>
            <person name="Harada T."/>
            <person name="Igarashi R."/>
            <person name="Kawakoshi A."/>
            <person name="Sasagawa M."/>
            <person name="Fukada J."/>
            <person name="Nakamura S."/>
            <person name="Katano Y."/>
            <person name="Hanada S."/>
            <person name="Kamagata Y."/>
            <person name="Nakamura N."/>
            <person name="Yamazaki S."/>
            <person name="Fujita N."/>
        </authorList>
    </citation>
    <scope>NUCLEOTIDE SEQUENCE [LARGE SCALE GENOMIC DNA]</scope>
    <source>
        <strain evidence="10">ATCC 700054 / DSM 10555 / JCM 9379 / NBRC 101784 / NCIMB 13414 / VKM Ac-1990 / NM-1</strain>
    </source>
</reference>
<evidence type="ECO:0000313" key="10">
    <source>
        <dbReference type="Proteomes" id="UP000007947"/>
    </source>
</evidence>
<feature type="transmembrane region" description="Helical" evidence="8">
    <location>
        <begin position="43"/>
        <end position="63"/>
    </location>
</feature>